<protein>
    <recommendedName>
        <fullName evidence="9">DNA gyrase subunit A</fullName>
        <ecNumber evidence="9">5.6.2.2</ecNumber>
    </recommendedName>
</protein>
<keyword evidence="14" id="KW-1185">Reference proteome</keyword>
<dbReference type="Pfam" id="PF03989">
    <property type="entry name" value="DNA_gyraseA_C"/>
    <property type="match status" value="6"/>
</dbReference>
<dbReference type="PROSITE" id="PS52040">
    <property type="entry name" value="TOPO_IIA"/>
    <property type="match status" value="1"/>
</dbReference>
<accession>A0A9X0WMA4</accession>
<dbReference type="PANTHER" id="PTHR43493">
    <property type="entry name" value="DNA GYRASE/TOPOISOMERASE SUBUNIT A"/>
    <property type="match status" value="1"/>
</dbReference>
<evidence type="ECO:0000256" key="9">
    <source>
        <dbReference type="HAMAP-Rule" id="MF_01897"/>
    </source>
</evidence>
<dbReference type="Proteomes" id="UP000676511">
    <property type="component" value="Chromosome"/>
</dbReference>
<dbReference type="EMBL" id="MRXX01000001">
    <property type="protein sequence ID" value="MBK4778615.1"/>
    <property type="molecule type" value="Genomic_DNA"/>
</dbReference>
<dbReference type="Gene3D" id="1.10.268.10">
    <property type="entry name" value="Topoisomerase, domain 3"/>
    <property type="match status" value="1"/>
</dbReference>
<dbReference type="CDD" id="cd00187">
    <property type="entry name" value="TOP4c"/>
    <property type="match status" value="1"/>
</dbReference>
<reference evidence="13 14" key="2">
    <citation type="submission" date="2021-03" db="EMBL/GenBank/DDBJ databases">
        <title>Human Oral Microbial Genomes.</title>
        <authorList>
            <person name="Johnston C.D."/>
            <person name="Chen T."/>
            <person name="Dewhirst F.E."/>
        </authorList>
    </citation>
    <scope>NUCLEOTIDE SEQUENCE [LARGE SCALE GENOMIC DNA]</scope>
    <source>
        <strain evidence="13 14">CCUG 66490</strain>
    </source>
</reference>
<dbReference type="SMART" id="SM00434">
    <property type="entry name" value="TOP4c"/>
    <property type="match status" value="1"/>
</dbReference>
<dbReference type="FunFam" id="3.90.199.10:FF:000001">
    <property type="entry name" value="DNA gyrase subunit A"/>
    <property type="match status" value="1"/>
</dbReference>
<keyword evidence="6 9" id="KW-0799">Topoisomerase</keyword>
<comment type="similarity">
    <text evidence="2 9">Belongs to the type II topoisomerase GyrA/ParC subunit family.</text>
</comment>
<dbReference type="GO" id="GO:0009330">
    <property type="term" value="C:DNA topoisomerase type II (double strand cut, ATP-hydrolyzing) complex"/>
    <property type="evidence" value="ECO:0007669"/>
    <property type="project" value="TreeGrafter"/>
</dbReference>
<dbReference type="NCBIfam" id="NF004044">
    <property type="entry name" value="PRK05561.1"/>
    <property type="match status" value="1"/>
</dbReference>
<dbReference type="GO" id="GO:0005694">
    <property type="term" value="C:chromosome"/>
    <property type="evidence" value="ECO:0007669"/>
    <property type="project" value="InterPro"/>
</dbReference>
<dbReference type="FunFam" id="2.120.10.90:FF:000004">
    <property type="entry name" value="DNA gyrase subunit A"/>
    <property type="match status" value="1"/>
</dbReference>
<keyword evidence="7 9" id="KW-0238">DNA-binding</keyword>
<comment type="miscellaneous">
    <text evidence="9">Few gyrases are as efficient as E.coli at forming negative supercoils. Not all organisms have 2 type II topoisomerases; in organisms with a single type II topoisomerase this enzyme also has to decatenate newly replicated chromosomes.</text>
</comment>
<reference evidence="12" key="1">
    <citation type="submission" date="2016-12" db="EMBL/GenBank/DDBJ databases">
        <title>Draft genome of Streptococcus lactarius CCUG 66490T type strain.</title>
        <authorList>
            <person name="Salva-Serra F."/>
            <person name="Engstrom-Jakobsson H."/>
            <person name="Thorell K."/>
            <person name="Gomila M."/>
            <person name="Gonzales-Siles L."/>
            <person name="Busquets A."/>
            <person name="Jaen-Luchoro D."/>
            <person name="Karlsson R."/>
            <person name="Kristiansson E."/>
            <person name="Moore E."/>
        </authorList>
    </citation>
    <scope>NUCLEOTIDE SEQUENCE</scope>
    <source>
        <strain evidence="12">CCUG 66490</strain>
    </source>
</reference>
<dbReference type="EMBL" id="CP072329">
    <property type="protein sequence ID" value="QUB39900.1"/>
    <property type="molecule type" value="Genomic_DNA"/>
</dbReference>
<proteinExistence type="inferred from homology"/>
<organism evidence="12 15">
    <name type="scientific">Streptococcus lactarius</name>
    <dbReference type="NCBI Taxonomy" id="684066"/>
    <lineage>
        <taxon>Bacteria</taxon>
        <taxon>Bacillati</taxon>
        <taxon>Bacillota</taxon>
        <taxon>Bacilli</taxon>
        <taxon>Lactobacillales</taxon>
        <taxon>Streptococcaceae</taxon>
        <taxon>Streptococcus</taxon>
    </lineage>
</organism>
<dbReference type="GO" id="GO:0005737">
    <property type="term" value="C:cytoplasm"/>
    <property type="evidence" value="ECO:0007669"/>
    <property type="project" value="UniProtKB-SubCell"/>
</dbReference>
<evidence type="ECO:0000256" key="5">
    <source>
        <dbReference type="ARBA" id="ARBA00022840"/>
    </source>
</evidence>
<evidence type="ECO:0000256" key="10">
    <source>
        <dbReference type="PROSITE-ProRule" id="PRU01384"/>
    </source>
</evidence>
<dbReference type="Gene3D" id="2.120.10.90">
    <property type="entry name" value="DNA gyrase/topoisomerase IV, subunit A, C-terminal"/>
    <property type="match status" value="1"/>
</dbReference>
<name>A0A9X0WMA4_9STRE</name>
<comment type="catalytic activity">
    <reaction evidence="1 9 10">
        <text>ATP-dependent breakage, passage and rejoining of double-stranded DNA.</text>
        <dbReference type="EC" id="5.6.2.2"/>
    </reaction>
</comment>
<comment type="function">
    <text evidence="9">A type II topoisomerase that negatively supercoils closed circular double-stranded (ds) DNA in an ATP-dependent manner to modulate DNA topology and maintain chromosomes in an underwound state. Negative supercoiling favors strand separation, and DNA replication, transcription, recombination and repair, all of which involve strand separation. Also able to catalyze the interconversion of other topological isomers of dsDNA rings, including catenanes and knotted rings. Type II topoisomerases break and join 2 DNA strands simultaneously in an ATP-dependent manner.</text>
</comment>
<evidence type="ECO:0000259" key="11">
    <source>
        <dbReference type="PROSITE" id="PS52040"/>
    </source>
</evidence>
<dbReference type="NCBIfam" id="NF004043">
    <property type="entry name" value="PRK05560.1"/>
    <property type="match status" value="1"/>
</dbReference>
<keyword evidence="5 9" id="KW-0067">ATP-binding</keyword>
<dbReference type="Proteomes" id="UP001138780">
    <property type="component" value="Unassembled WGS sequence"/>
</dbReference>
<comment type="subunit">
    <text evidence="9">Heterotetramer, composed of two GyrA and two GyrB chains. In the heterotetramer, GyrA contains the active site tyrosine that forms a transient covalent intermediate with DNA, while GyrB binds cofactors and catalyzes ATP hydrolysis.</text>
</comment>
<dbReference type="InterPro" id="IPR006691">
    <property type="entry name" value="GyrA/parC_rep"/>
</dbReference>
<dbReference type="InterPro" id="IPR005743">
    <property type="entry name" value="GyrA"/>
</dbReference>
<evidence type="ECO:0000256" key="7">
    <source>
        <dbReference type="ARBA" id="ARBA00023125"/>
    </source>
</evidence>
<evidence type="ECO:0000313" key="14">
    <source>
        <dbReference type="Proteomes" id="UP000676511"/>
    </source>
</evidence>
<evidence type="ECO:0000256" key="8">
    <source>
        <dbReference type="ARBA" id="ARBA00023235"/>
    </source>
</evidence>
<evidence type="ECO:0000256" key="4">
    <source>
        <dbReference type="ARBA" id="ARBA00022741"/>
    </source>
</evidence>
<keyword evidence="3 9" id="KW-0963">Cytoplasm</keyword>
<dbReference type="SUPFAM" id="SSF101904">
    <property type="entry name" value="GyrA/ParC C-terminal domain-like"/>
    <property type="match status" value="1"/>
</dbReference>
<dbReference type="InterPro" id="IPR002205">
    <property type="entry name" value="Topo_IIA_dom_A"/>
</dbReference>
<dbReference type="AlphaFoldDB" id="A0A9X0WMA4"/>
<dbReference type="FunFam" id="1.10.268.10:FF:000001">
    <property type="entry name" value="DNA gyrase subunit A"/>
    <property type="match status" value="1"/>
</dbReference>
<dbReference type="InterPro" id="IPR013758">
    <property type="entry name" value="Topo_IIA_A/C_ab"/>
</dbReference>
<evidence type="ECO:0000256" key="6">
    <source>
        <dbReference type="ARBA" id="ARBA00023029"/>
    </source>
</evidence>
<dbReference type="InterPro" id="IPR035516">
    <property type="entry name" value="Gyrase/topoIV_suA_C"/>
</dbReference>
<gene>
    <name evidence="9 13" type="primary">gyrA</name>
    <name evidence="12" type="ORF">BTU61_00075</name>
    <name evidence="13" type="ORF">J4854_05545</name>
</gene>
<dbReference type="SUPFAM" id="SSF56719">
    <property type="entry name" value="Type II DNA topoisomerase"/>
    <property type="match status" value="1"/>
</dbReference>
<comment type="subcellular location">
    <subcellularLocation>
        <location evidence="9">Cytoplasm</location>
    </subcellularLocation>
</comment>
<dbReference type="HAMAP" id="MF_01897">
    <property type="entry name" value="GyrA"/>
    <property type="match status" value="1"/>
</dbReference>
<dbReference type="Pfam" id="PF00521">
    <property type="entry name" value="DNA_topoisoIV"/>
    <property type="match status" value="1"/>
</dbReference>
<evidence type="ECO:0000313" key="12">
    <source>
        <dbReference type="EMBL" id="MBK4778615.1"/>
    </source>
</evidence>
<dbReference type="GO" id="GO:0005524">
    <property type="term" value="F:ATP binding"/>
    <property type="evidence" value="ECO:0007669"/>
    <property type="project" value="UniProtKB-UniRule"/>
</dbReference>
<dbReference type="EC" id="5.6.2.2" evidence="9"/>
<dbReference type="GO" id="GO:0006265">
    <property type="term" value="P:DNA topological change"/>
    <property type="evidence" value="ECO:0007669"/>
    <property type="project" value="UniProtKB-UniRule"/>
</dbReference>
<dbReference type="NCBIfam" id="TIGR01063">
    <property type="entry name" value="gyrA"/>
    <property type="match status" value="1"/>
</dbReference>
<dbReference type="PANTHER" id="PTHR43493:SF5">
    <property type="entry name" value="DNA GYRASE SUBUNIT A, CHLOROPLASTIC_MITOCHONDRIAL"/>
    <property type="match status" value="1"/>
</dbReference>
<dbReference type="GO" id="GO:0006261">
    <property type="term" value="P:DNA-templated DNA replication"/>
    <property type="evidence" value="ECO:0007669"/>
    <property type="project" value="UniProtKB-UniRule"/>
</dbReference>
<dbReference type="InterPro" id="IPR013757">
    <property type="entry name" value="Topo_IIA_A_a_sf"/>
</dbReference>
<evidence type="ECO:0000256" key="1">
    <source>
        <dbReference type="ARBA" id="ARBA00000185"/>
    </source>
</evidence>
<evidence type="ECO:0000313" key="15">
    <source>
        <dbReference type="Proteomes" id="UP001138780"/>
    </source>
</evidence>
<dbReference type="GO" id="GO:0034335">
    <property type="term" value="F:DNA negative supercoiling activity"/>
    <property type="evidence" value="ECO:0007669"/>
    <property type="project" value="UniProtKB-ARBA"/>
</dbReference>
<dbReference type="GO" id="GO:0003677">
    <property type="term" value="F:DNA binding"/>
    <property type="evidence" value="ECO:0007669"/>
    <property type="project" value="UniProtKB-UniRule"/>
</dbReference>
<dbReference type="RefSeq" id="WP_200771803.1">
    <property type="nucleotide sequence ID" value="NZ_CP072329.1"/>
</dbReference>
<dbReference type="Gene3D" id="3.30.1360.40">
    <property type="match status" value="1"/>
</dbReference>
<sequence>MQDNNLINVNLTSEMKTSFIDYAMSVIVSRALPDVRDGLKPVHRRILYGMNELGVSPDKPHKKSARITGDVMGKYHPHGDSSIYEAMVRMAQWWSYRYMLVDGHGNFGSMDGDGAAAQRYTEARMSKIALEMLRDINKNTVDFVDNYDASEREPLVLPARFPNLLVNGATGIAVGMATNIPPHNLGETIDAVKLMMDNPEVTTRDLMEVLPGPDFPTGALVMGKSGIFKAYETGKGSIVLRSRTEIEVTKSGRERIVVTEFPYMVNKTKVHEHIVRLVQEKRIEGITAVRDESNREGVRFIIEVRRDASANVILNNLFKLTQMQTSFGFNMLAIENGVPKILSLRQILGAYIEHQKEVVTRRTIFDKEKAEARAHILEGLLIALDHIDEVIKIIRNSQTDAEAQAELMSKFKLSERQSQAILDMRLRRLTGLERDKIQNEYDDLVALIADLADILAKPERVIAIIKEELEEVKRKFGDARRTELMVGEVLSLEDEDLIEETDVLITLSNKGYIKRLDQAEFTAQKRGGRGVQGTGVKNDDFVRELVSTSTHDHLLFFTNKGRVYRLKGYEIPEYGRTAKGLPIVNLLKLDEGESIQTIINVEQDRSDEAYLFFTTRQGLVKRTNVAEFSNIRQNGLKALNLRDDDELINVFLTDGDTDVIIGTKYGYSVRFNESVVRNMGRTATGVRGVNLRDGDQVVGASVITDQDEVLIITEKGYGKRTMASEYPTKGRGGKGIKTANITEKNGALAGLMTVEGNEDLMIITNTGVMIRTGVANISQTGRSTQGVKVMRLDQDAKIVTFTTVQADEKDEEIVEENE</sequence>
<feature type="active site" description="O-(5'-phospho-DNA)-tyrosine intermediate" evidence="9 10">
    <location>
        <position position="120"/>
    </location>
</feature>
<feature type="domain" description="Topo IIA-type catalytic" evidence="11">
    <location>
        <begin position="32"/>
        <end position="497"/>
    </location>
</feature>
<feature type="short sequence motif" description="GyrA-box" evidence="9">
    <location>
        <begin position="524"/>
        <end position="530"/>
    </location>
</feature>
<dbReference type="InterPro" id="IPR050220">
    <property type="entry name" value="Type_II_DNA_Topoisomerases"/>
</dbReference>
<dbReference type="InterPro" id="IPR013760">
    <property type="entry name" value="Topo_IIA-like_dom_sf"/>
</dbReference>
<keyword evidence="4 9" id="KW-0547">Nucleotide-binding</keyword>
<evidence type="ECO:0000256" key="3">
    <source>
        <dbReference type="ARBA" id="ARBA00022490"/>
    </source>
</evidence>
<evidence type="ECO:0000313" key="13">
    <source>
        <dbReference type="EMBL" id="QUB39900.1"/>
    </source>
</evidence>
<dbReference type="FunFam" id="3.30.1360.40:FF:000002">
    <property type="entry name" value="DNA gyrase subunit A"/>
    <property type="match status" value="1"/>
</dbReference>
<dbReference type="Gene3D" id="3.90.199.10">
    <property type="entry name" value="Topoisomerase II, domain 5"/>
    <property type="match status" value="1"/>
</dbReference>
<evidence type="ECO:0000256" key="2">
    <source>
        <dbReference type="ARBA" id="ARBA00008263"/>
    </source>
</evidence>
<keyword evidence="8 9" id="KW-0413">Isomerase</keyword>